<feature type="compositionally biased region" description="Basic residues" evidence="1">
    <location>
        <begin position="125"/>
        <end position="134"/>
    </location>
</feature>
<feature type="compositionally biased region" description="Polar residues" evidence="1">
    <location>
        <begin position="666"/>
        <end position="677"/>
    </location>
</feature>
<protein>
    <submittedName>
        <fullName evidence="2">Uncharacterized protein</fullName>
    </submittedName>
</protein>
<feature type="region of interest" description="Disordered" evidence="1">
    <location>
        <begin position="301"/>
        <end position="338"/>
    </location>
</feature>
<comment type="caution">
    <text evidence="2">The sequence shown here is derived from an EMBL/GenBank/DDBJ whole genome shotgun (WGS) entry which is preliminary data.</text>
</comment>
<name>A0A6L2NQU0_TANCI</name>
<gene>
    <name evidence="2" type="ORF">Tci_060511</name>
</gene>
<reference evidence="2" key="1">
    <citation type="journal article" date="2019" name="Sci. Rep.">
        <title>Draft genome of Tanacetum cinerariifolium, the natural source of mosquito coil.</title>
        <authorList>
            <person name="Yamashiro T."/>
            <person name="Shiraishi A."/>
            <person name="Satake H."/>
            <person name="Nakayama K."/>
        </authorList>
    </citation>
    <scope>NUCLEOTIDE SEQUENCE</scope>
</reference>
<feature type="region of interest" description="Disordered" evidence="1">
    <location>
        <begin position="119"/>
        <end position="174"/>
    </location>
</feature>
<proteinExistence type="predicted"/>
<feature type="compositionally biased region" description="Basic and acidic residues" evidence="1">
    <location>
        <begin position="678"/>
        <end position="687"/>
    </location>
</feature>
<evidence type="ECO:0000256" key="1">
    <source>
        <dbReference type="SAM" id="MobiDB-lite"/>
    </source>
</evidence>
<feature type="region of interest" description="Disordered" evidence="1">
    <location>
        <begin position="372"/>
        <end position="397"/>
    </location>
</feature>
<feature type="compositionally biased region" description="Basic residues" evidence="1">
    <location>
        <begin position="160"/>
        <end position="174"/>
    </location>
</feature>
<dbReference type="AlphaFoldDB" id="A0A6L2NQU0"/>
<dbReference type="EMBL" id="BKCJ010009770">
    <property type="protein sequence ID" value="GEU88533.1"/>
    <property type="molecule type" value="Genomic_DNA"/>
</dbReference>
<feature type="region of interest" description="Disordered" evidence="1">
    <location>
        <begin position="612"/>
        <end position="687"/>
    </location>
</feature>
<organism evidence="2">
    <name type="scientific">Tanacetum cinerariifolium</name>
    <name type="common">Dalmatian daisy</name>
    <name type="synonym">Chrysanthemum cinerariifolium</name>
    <dbReference type="NCBI Taxonomy" id="118510"/>
    <lineage>
        <taxon>Eukaryota</taxon>
        <taxon>Viridiplantae</taxon>
        <taxon>Streptophyta</taxon>
        <taxon>Embryophyta</taxon>
        <taxon>Tracheophyta</taxon>
        <taxon>Spermatophyta</taxon>
        <taxon>Magnoliopsida</taxon>
        <taxon>eudicotyledons</taxon>
        <taxon>Gunneridae</taxon>
        <taxon>Pentapetalae</taxon>
        <taxon>asterids</taxon>
        <taxon>campanulids</taxon>
        <taxon>Asterales</taxon>
        <taxon>Asteraceae</taxon>
        <taxon>Asteroideae</taxon>
        <taxon>Anthemideae</taxon>
        <taxon>Anthemidinae</taxon>
        <taxon>Tanacetum</taxon>
    </lineage>
</organism>
<feature type="region of interest" description="Disordered" evidence="1">
    <location>
        <begin position="257"/>
        <end position="279"/>
    </location>
</feature>
<feature type="compositionally biased region" description="Basic and acidic residues" evidence="1">
    <location>
        <begin position="148"/>
        <end position="159"/>
    </location>
</feature>
<accession>A0A6L2NQU0</accession>
<feature type="compositionally biased region" description="Acidic residues" evidence="1">
    <location>
        <begin position="325"/>
        <end position="338"/>
    </location>
</feature>
<feature type="compositionally biased region" description="Basic and acidic residues" evidence="1">
    <location>
        <begin position="729"/>
        <end position="748"/>
    </location>
</feature>
<feature type="compositionally biased region" description="Basic and acidic residues" evidence="1">
    <location>
        <begin position="372"/>
        <end position="393"/>
    </location>
</feature>
<evidence type="ECO:0000313" key="2">
    <source>
        <dbReference type="EMBL" id="GEU88533.1"/>
    </source>
</evidence>
<sequence length="748" mass="83559">MFVDYIHQPWKTLAAIINKCLSGKTASNDKLRRCLKNLYAAVLVFYQEDLRIILNICPIVEGVSFTNVPDNDTTLAFLIKLGYKGPLYKHTNMFVDHMHQPWRTLAAIINKCLSGRTASNDKLHSPKKSRGKGSQRKETADDSQETLDVSKESEPEPKTVMRKTSSKRRVKKKVTLSADDSIISDDPDIALELGKSISQTKAEEAARQVHATHARIVMDSVLELTKRRRSGKVTFDPPKKLNGVPVLDESTVVFATSSERTGTKPGVPDEEKEITFNNPSFSTPVLSTFEFDSAFGRNMKVGSEQESEQSEEDKLNDEEKGDKEGDADDEDDETVSDEDDIYKYKIRVCKDEDKEMINAEVDDSIKGDKEVTDAAKTDAKKTSEVKDDVKKTELPPTSSSLSTEIISLLEVKIQSEVPHTKSPSMLIDVLSCRVKPMLYTLSNDMGVLIPVQESPSKAIVTTLPPLSVSTTPSIPKQTTTLIPTPTITTNALIITTNVSESDALFVQIPELPKKQSPTVDLEQGFEKSASEILKIKGEQAEKQQKPKFTIKSTDQAALNEYDQKSTLYQTIHANKSFKRCLANHRLYHALIEALIEDKNAIDKGVVDTIQDHKRKHDDDKDDDDDDPPAGPNEGDQTKRKRTKEFESSKKSSFTNETQKGKAPSKGSKTGKSATTNETVKEPITETKAARYEIEWIEDMVPTLWSTTKVGYDKDSLKGVKTIPTLSLHTDSDQKQRKEMRRTILERES</sequence>
<feature type="compositionally biased region" description="Acidic residues" evidence="1">
    <location>
        <begin position="305"/>
        <end position="316"/>
    </location>
</feature>
<feature type="region of interest" description="Disordered" evidence="1">
    <location>
        <begin position="726"/>
        <end position="748"/>
    </location>
</feature>